<dbReference type="Proteomes" id="UP000008909">
    <property type="component" value="Unassembled WGS sequence"/>
</dbReference>
<dbReference type="AlphaFoldDB" id="G7Y7K4"/>
<evidence type="ECO:0000313" key="2">
    <source>
        <dbReference type="EMBL" id="GAA48939.1"/>
    </source>
</evidence>
<dbReference type="EMBL" id="DF142919">
    <property type="protein sequence ID" value="GAA48939.1"/>
    <property type="molecule type" value="Genomic_DNA"/>
</dbReference>
<keyword evidence="3" id="KW-1185">Reference proteome</keyword>
<proteinExistence type="predicted"/>
<feature type="compositionally biased region" description="Basic and acidic residues" evidence="1">
    <location>
        <begin position="89"/>
        <end position="99"/>
    </location>
</feature>
<protein>
    <recommendedName>
        <fullName evidence="4">Endonuclease/exonuclease/phosphatase domain-containing protein</fullName>
    </recommendedName>
</protein>
<accession>G7Y7K4</accession>
<reference evidence="2" key="1">
    <citation type="journal article" date="2011" name="Genome Biol.">
        <title>The draft genome of the carcinogenic human liver fluke Clonorchis sinensis.</title>
        <authorList>
            <person name="Wang X."/>
            <person name="Chen W."/>
            <person name="Huang Y."/>
            <person name="Sun J."/>
            <person name="Men J."/>
            <person name="Liu H."/>
            <person name="Luo F."/>
            <person name="Guo L."/>
            <person name="Lv X."/>
            <person name="Deng C."/>
            <person name="Zhou C."/>
            <person name="Fan Y."/>
            <person name="Li X."/>
            <person name="Huang L."/>
            <person name="Hu Y."/>
            <person name="Liang C."/>
            <person name="Hu X."/>
            <person name="Xu J."/>
            <person name="Yu X."/>
        </authorList>
    </citation>
    <scope>NUCLEOTIDE SEQUENCE [LARGE SCALE GENOMIC DNA]</scope>
    <source>
        <strain evidence="2">Henan</strain>
    </source>
</reference>
<evidence type="ECO:0008006" key="4">
    <source>
        <dbReference type="Google" id="ProtNLM"/>
    </source>
</evidence>
<feature type="region of interest" description="Disordered" evidence="1">
    <location>
        <begin position="89"/>
        <end position="112"/>
    </location>
</feature>
<sequence>MYSRETGAHSRALTDANTKNAATWTKVDKEFSSLNEHLALSTPGPLVANTVIRLSYTAIKTATASLVDRRKILGRAVSIQKANPAIRRLSEDRPLDAQKLDPSNSKSSDALEEASLTWTERQKYVGLSALLSMTDDKGATVNSTPKSQLSWIGSDERSQVAKPTSKPTTCADVDIGECCENRTATEAVKLPISSSTPSKVASLIVDTTFAQDHDSQSLKPDHGEPDSPSYTQLATLIAGDSDVHTSAKERRLQPNKPYTIWLASRYRAGQKPSLLDLVITNGRHFVDQMIINAPLGHNDHCAMTFDFICYWARNPEPQTRIQNSYRADFSGMRIFLGQVKPGPASVEGLYTTIVQKVHEADAMFVPKKQACSRMSRKPPKRIRRLLERGSQLIFKKLTTGDTEDELAFRKMRNRCKSEIRQWNIRKQDNILDLTQKSRNVLIKYMRHRRRNKPSAFPLRDRNGEPTSNPIVVSEFCSDHYAGKRKPLNDENETDPGILGESLAPVYQSANP</sequence>
<reference key="2">
    <citation type="submission" date="2011-10" db="EMBL/GenBank/DDBJ databases">
        <title>The genome and transcriptome sequence of Clonorchis sinensis provide insights into the carcinogenic liver fluke.</title>
        <authorList>
            <person name="Wang X."/>
            <person name="Huang Y."/>
            <person name="Chen W."/>
            <person name="Liu H."/>
            <person name="Guo L."/>
            <person name="Chen Y."/>
            <person name="Luo F."/>
            <person name="Zhou W."/>
            <person name="Sun J."/>
            <person name="Mao Q."/>
            <person name="Liang P."/>
            <person name="Zhou C."/>
            <person name="Tian Y."/>
            <person name="Men J."/>
            <person name="Lv X."/>
            <person name="Huang L."/>
            <person name="Zhou J."/>
            <person name="Hu Y."/>
            <person name="Li R."/>
            <person name="Zhang F."/>
            <person name="Lei H."/>
            <person name="Li X."/>
            <person name="Hu X."/>
            <person name="Liang C."/>
            <person name="Xu J."/>
            <person name="Wu Z."/>
            <person name="Yu X."/>
        </authorList>
    </citation>
    <scope>NUCLEOTIDE SEQUENCE</scope>
    <source>
        <strain>Henan</strain>
    </source>
</reference>
<gene>
    <name evidence="2" type="ORF">CLF_102242</name>
</gene>
<evidence type="ECO:0000256" key="1">
    <source>
        <dbReference type="SAM" id="MobiDB-lite"/>
    </source>
</evidence>
<feature type="region of interest" description="Disordered" evidence="1">
    <location>
        <begin position="482"/>
        <end position="511"/>
    </location>
</feature>
<organism evidence="2 3">
    <name type="scientific">Clonorchis sinensis</name>
    <name type="common">Chinese liver fluke</name>
    <dbReference type="NCBI Taxonomy" id="79923"/>
    <lineage>
        <taxon>Eukaryota</taxon>
        <taxon>Metazoa</taxon>
        <taxon>Spiralia</taxon>
        <taxon>Lophotrochozoa</taxon>
        <taxon>Platyhelminthes</taxon>
        <taxon>Trematoda</taxon>
        <taxon>Digenea</taxon>
        <taxon>Opisthorchiida</taxon>
        <taxon>Opisthorchiata</taxon>
        <taxon>Opisthorchiidae</taxon>
        <taxon>Clonorchis</taxon>
    </lineage>
</organism>
<name>G7Y7K4_CLOSI</name>
<evidence type="ECO:0000313" key="3">
    <source>
        <dbReference type="Proteomes" id="UP000008909"/>
    </source>
</evidence>